<feature type="region of interest" description="Disordered" evidence="7">
    <location>
        <begin position="304"/>
        <end position="343"/>
    </location>
</feature>
<comment type="similarity">
    <text evidence="6">Belongs to the WD repeat TRM82 family.</text>
</comment>
<feature type="compositionally biased region" description="Polar residues" evidence="7">
    <location>
        <begin position="181"/>
        <end position="190"/>
    </location>
</feature>
<dbReference type="GO" id="GO:0106004">
    <property type="term" value="P:tRNA (guanine-N7)-methylation"/>
    <property type="evidence" value="ECO:0007669"/>
    <property type="project" value="UniProtKB-UniRule"/>
</dbReference>
<protein>
    <submittedName>
        <fullName evidence="8">tRNA (Guanine-N(7)-)-methyltransferase non-catalytic subunit trm82</fullName>
    </submittedName>
</protein>
<feature type="compositionally biased region" description="Basic and acidic residues" evidence="7">
    <location>
        <begin position="550"/>
        <end position="590"/>
    </location>
</feature>
<dbReference type="GO" id="GO:0005634">
    <property type="term" value="C:nucleus"/>
    <property type="evidence" value="ECO:0007669"/>
    <property type="project" value="UniProtKB-SubCell"/>
</dbReference>
<keyword evidence="3 6" id="KW-0819">tRNA processing</keyword>
<proteinExistence type="inferred from homology"/>
<dbReference type="AlphaFoldDB" id="A0AAW0E0R7"/>
<feature type="compositionally biased region" description="Basic residues" evidence="7">
    <location>
        <begin position="159"/>
        <end position="168"/>
    </location>
</feature>
<comment type="subcellular location">
    <subcellularLocation>
        <location evidence="1 6">Nucleus</location>
    </subcellularLocation>
</comment>
<feature type="compositionally biased region" description="Basic and acidic residues" evidence="7">
    <location>
        <begin position="169"/>
        <end position="180"/>
    </location>
</feature>
<feature type="region of interest" description="Disordered" evidence="7">
    <location>
        <begin position="500"/>
        <end position="601"/>
    </location>
</feature>
<keyword evidence="5 6" id="KW-0539">Nucleus</keyword>
<evidence type="ECO:0000256" key="6">
    <source>
        <dbReference type="HAMAP-Rule" id="MF_03056"/>
    </source>
</evidence>
<keyword evidence="2 6" id="KW-0853">WD repeat</keyword>
<evidence type="ECO:0000256" key="1">
    <source>
        <dbReference type="ARBA" id="ARBA00004123"/>
    </source>
</evidence>
<keyword evidence="4 6" id="KW-0677">Repeat</keyword>
<feature type="compositionally biased region" description="Basic and acidic residues" evidence="7">
    <location>
        <begin position="146"/>
        <end position="158"/>
    </location>
</feature>
<evidence type="ECO:0000256" key="7">
    <source>
        <dbReference type="SAM" id="MobiDB-lite"/>
    </source>
</evidence>
<feature type="region of interest" description="Disordered" evidence="7">
    <location>
        <begin position="125"/>
        <end position="190"/>
    </location>
</feature>
<dbReference type="Gene3D" id="2.130.10.10">
    <property type="entry name" value="YVTN repeat-like/Quinoprotein amine dehydrogenase"/>
    <property type="match status" value="2"/>
</dbReference>
<dbReference type="InterPro" id="IPR001680">
    <property type="entry name" value="WD40_rpt"/>
</dbReference>
<gene>
    <name evidence="8" type="primary">TRM82</name>
    <name evidence="8" type="ORF">VNI00_002883</name>
</gene>
<dbReference type="PANTHER" id="PTHR16288:SF0">
    <property type="entry name" value="TRNA (GUANINE-N(7)-)-METHYLTRANSFERASE NON-CATALYTIC SUBUNIT WDR4"/>
    <property type="match status" value="1"/>
</dbReference>
<evidence type="ECO:0000256" key="4">
    <source>
        <dbReference type="ARBA" id="ARBA00022737"/>
    </source>
</evidence>
<dbReference type="SUPFAM" id="SSF50978">
    <property type="entry name" value="WD40 repeat-like"/>
    <property type="match status" value="1"/>
</dbReference>
<comment type="pathway">
    <text evidence="6">tRNA modification; N(7)-methylguanine-tRNA biosynthesis.</text>
</comment>
<evidence type="ECO:0000256" key="3">
    <source>
        <dbReference type="ARBA" id="ARBA00022694"/>
    </source>
</evidence>
<comment type="caution">
    <text evidence="8">The sequence shown here is derived from an EMBL/GenBank/DDBJ whole genome shotgun (WGS) entry which is preliminary data.</text>
</comment>
<keyword evidence="9" id="KW-1185">Reference proteome</keyword>
<dbReference type="InterPro" id="IPR015943">
    <property type="entry name" value="WD40/YVTN_repeat-like_dom_sf"/>
</dbReference>
<dbReference type="PANTHER" id="PTHR16288">
    <property type="entry name" value="WD40 REPEAT PROTEIN 4"/>
    <property type="match status" value="1"/>
</dbReference>
<dbReference type="EMBL" id="JAYKXP010000007">
    <property type="protein sequence ID" value="KAK7056330.1"/>
    <property type="molecule type" value="Genomic_DNA"/>
</dbReference>
<dbReference type="GO" id="GO:0005829">
    <property type="term" value="C:cytosol"/>
    <property type="evidence" value="ECO:0007669"/>
    <property type="project" value="TreeGrafter"/>
</dbReference>
<evidence type="ECO:0000313" key="9">
    <source>
        <dbReference type="Proteomes" id="UP001383192"/>
    </source>
</evidence>
<dbReference type="SMART" id="SM00320">
    <property type="entry name" value="WD40"/>
    <property type="match status" value="3"/>
</dbReference>
<evidence type="ECO:0000313" key="8">
    <source>
        <dbReference type="EMBL" id="KAK7056330.1"/>
    </source>
</evidence>
<evidence type="ECO:0000256" key="2">
    <source>
        <dbReference type="ARBA" id="ARBA00022574"/>
    </source>
</evidence>
<comment type="function">
    <text evidence="6">Required for the formation of N(7)-methylguanine at position 46 (m7G46) in tRNA. In the complex, it is required to stabilize and induce conformational changes of the catalytic subunit.</text>
</comment>
<name>A0AAW0E0R7_9AGAR</name>
<dbReference type="HAMAP" id="MF_03056">
    <property type="entry name" value="TRM82"/>
    <property type="match status" value="1"/>
</dbReference>
<evidence type="ECO:0000256" key="5">
    <source>
        <dbReference type="ARBA" id="ARBA00023242"/>
    </source>
</evidence>
<accession>A0AAW0E0R7</accession>
<sequence length="601" mass="64797">MADTHFPHSVLLFNGSKTLLVATGPHVQLIDATNGSIISSTLNASDDVKNSLSKSGPVRYIAVDSSQTHFLTFGDDKKLKVWKLEGLELLHERELPKRPTSACFTRDGQTILVADKFGDVFSYTLHPSEPEKTGQVPVSETPAPESEPKVEAEAEEKTSKKKKSKKQKQKENPPHPRDSTASHVNPSNGTLVLGHTSMLTSLLLTQDEKYVITTDRDEHIRVSWYPQGYIIESYCLGCSQFVSCLHIPPSQPSVLISGGGDPELKVWDWFSGQLKCNIPILDIVKEFIQVTAQPYVRKRAKQRANVANAGADQGTAEPDETMVDGTATPDEAGQSPAPGQLEEQPVEETVLVVQNITTIERHEKTFIVFSVVGASAIFVTELPSSSTPVPVQAIQFDHPVLDFAVDDTGLIWVTVDINLAKGSVSWEGKTIPLSTSSTEAAVPIRLVEVKSDGTLVEPPPASVSAQATAVLETLNSKCLVPGTSAELSTLNLYSSLVALPKNNRGEDGEGEDEGGEAKMLPQSNQSQSGRDLGPGKGRKEVGKMKSKLAVAEKKRLLEGGGKGDDEKPDEKPGEEAPSEERDSKRPRSEAGEGADVTMAEA</sequence>
<dbReference type="Proteomes" id="UP001383192">
    <property type="component" value="Unassembled WGS sequence"/>
</dbReference>
<organism evidence="8 9">
    <name type="scientific">Paramarasmius palmivorus</name>
    <dbReference type="NCBI Taxonomy" id="297713"/>
    <lineage>
        <taxon>Eukaryota</taxon>
        <taxon>Fungi</taxon>
        <taxon>Dikarya</taxon>
        <taxon>Basidiomycota</taxon>
        <taxon>Agaricomycotina</taxon>
        <taxon>Agaricomycetes</taxon>
        <taxon>Agaricomycetidae</taxon>
        <taxon>Agaricales</taxon>
        <taxon>Marasmiineae</taxon>
        <taxon>Marasmiaceae</taxon>
        <taxon>Paramarasmius</taxon>
    </lineage>
</organism>
<dbReference type="InterPro" id="IPR028884">
    <property type="entry name" value="Trm82"/>
</dbReference>
<reference evidence="8 9" key="1">
    <citation type="submission" date="2024-01" db="EMBL/GenBank/DDBJ databases">
        <title>A draft genome for a cacao thread blight-causing isolate of Paramarasmius palmivorus.</title>
        <authorList>
            <person name="Baruah I.K."/>
            <person name="Bukari Y."/>
            <person name="Amoako-Attah I."/>
            <person name="Meinhardt L.W."/>
            <person name="Bailey B.A."/>
            <person name="Cohen S.P."/>
        </authorList>
    </citation>
    <scope>NUCLEOTIDE SEQUENCE [LARGE SCALE GENOMIC DNA]</scope>
    <source>
        <strain evidence="8 9">GH-12</strain>
    </source>
</reference>
<dbReference type="GO" id="GO:0043527">
    <property type="term" value="C:tRNA methyltransferase complex"/>
    <property type="evidence" value="ECO:0007669"/>
    <property type="project" value="TreeGrafter"/>
</dbReference>
<dbReference type="InterPro" id="IPR036322">
    <property type="entry name" value="WD40_repeat_dom_sf"/>
</dbReference>